<dbReference type="RefSeq" id="XP_001316132.1">
    <property type="nucleotide sequence ID" value="XM_001316097.1"/>
</dbReference>
<dbReference type="EMBL" id="DS113490">
    <property type="protein sequence ID" value="EAY03909.1"/>
    <property type="molecule type" value="Genomic_DNA"/>
</dbReference>
<dbReference type="SMART" id="SM00396">
    <property type="entry name" value="ZnF_UBR1"/>
    <property type="match status" value="1"/>
</dbReference>
<dbReference type="AlphaFoldDB" id="A2ETV4"/>
<sequence>MDDFLELISTNYVQGMKKAKRILSNNSDDFDKYNGEMKEKASFNRCLVNNNDTNIFVTCKECCLLPVDIFCLKCFQHEKHIGHHVSILRSTQAVCDCGNPNAIREEGWCDKHHNYMNDQRLTPERVSEISKIVKSLLLYSIDICGENRFRKIIKLIEDLSLWGVEYMDIVSQLLFEGDFENSIFGKLMNSYSVFPPQNTEKLDHFFNTIVTSMPFKEGYQRMTPDLLKRSLKFFTDQPNFLKESLDVLSFSTQCMSEPDNFYQIPEFFEILYDCYAKSIGYCLVHEPIVHFRSLDDFDTIGHFYEITLQVLKNHKFIQYKFMNDPTVTIDKIISIFSQLNGVPSIVRQYNEKEPFDNDYYTLSFHFHETGSEMFTFISQRFSEIYNKLTSKEDLEKAKDSVSLILGEFKKAFIDQIETKSTMFDCETFFKDIYHEQFSFFYPVYDLFCQCIMRYSKKNNVSPYYVLENAHFSETDILKVNSVICGCTAGIFAVFCKLFQKNVNNISIISSLIQNSNVIWTDLLLCSLISKENKYLTDKFICQISESFCLQKFLNETEYVEELSLLMASLIRIILILSFYRDWSMFELSKAEWQKAILKCFLKSGCKNRKEINNKSYMFMQAENYDDVISSVADIQRKPTGSELSLKNEKEVPLFSPYITFSDYQLLISKENENLCYLPLQNCEPYLVLSDNYYHLLSYLLDSIAKDDRKQSFVLFYSILMSFRIILHFAEDKMKYKNLVISLMHEPEKTSTGQDLFENFLKENPIFADIKNVKTEKSEETKGVSIKDIMKQFQTENLFDGEDSDEEEEQNEVKCAFCGMAIRNFEPKCLLVTAYNSNLLTVLENNISGYSLPRFPEFMIFRTCGHFCHEICYPKSEIDDVPLILRMYAAKPKPPTCPLDRSICNSKIPIINSEEDQTERVLKFETELQLPDDITLRQNVLQNICLFEILLRTNENYLEKKQTIRLMFSNLLRICFHSKDEEIIYSDVFIQFGMKLFSMKVEDYENILKEFWPKFVTNSLEAGGSDYLMTYIRRCHLLYNLIDENNKFTMPKSVEEFIELHKLPKVENVSKNDDLLVASVPSPCKKFNSSFLPSNFTDYFTQNDKGFTKNLCRTDISVSQCLLCGKFVYSIPIGSSLAKQVKGLEFLRDHIMNCNHGAATPFLHITGSNASGVDVVDHQFITKYDHGSIYVDNFGDTDIGLLRGSILHLEKDLFEEIIEQTMNSELRRLVEEKEPTTLEELQQQQLIRIEINNV</sequence>
<evidence type="ECO:0000256" key="5">
    <source>
        <dbReference type="ARBA" id="ARBA00022771"/>
    </source>
</evidence>
<feature type="domain" description="UBR-type" evidence="11">
    <location>
        <begin position="44"/>
        <end position="114"/>
    </location>
</feature>
<evidence type="ECO:0000256" key="4">
    <source>
        <dbReference type="ARBA" id="ARBA00022723"/>
    </source>
</evidence>
<organism evidence="12 13">
    <name type="scientific">Trichomonas vaginalis (strain ATCC PRA-98 / G3)</name>
    <dbReference type="NCBI Taxonomy" id="412133"/>
    <lineage>
        <taxon>Eukaryota</taxon>
        <taxon>Metamonada</taxon>
        <taxon>Parabasalia</taxon>
        <taxon>Trichomonadida</taxon>
        <taxon>Trichomonadidae</taxon>
        <taxon>Trichomonas</taxon>
    </lineage>
</organism>
<evidence type="ECO:0000259" key="11">
    <source>
        <dbReference type="PROSITE" id="PS51157"/>
    </source>
</evidence>
<evidence type="ECO:0000256" key="1">
    <source>
        <dbReference type="ARBA" id="ARBA00000900"/>
    </source>
</evidence>
<dbReference type="PANTHER" id="PTHR21497">
    <property type="entry name" value="UBIQUITIN LIGASE E3 ALPHA-RELATED"/>
    <property type="match status" value="1"/>
</dbReference>
<evidence type="ECO:0000313" key="13">
    <source>
        <dbReference type="Proteomes" id="UP000001542"/>
    </source>
</evidence>
<evidence type="ECO:0000256" key="8">
    <source>
        <dbReference type="ARBA" id="ARBA00046341"/>
    </source>
</evidence>
<dbReference type="Proteomes" id="UP000001542">
    <property type="component" value="Unassembled WGS sequence"/>
</dbReference>
<comment type="pathway">
    <text evidence="2 10">Protein modification; protein ubiquitination.</text>
</comment>
<name>A2ETV4_TRIV3</name>
<dbReference type="PROSITE" id="PS51157">
    <property type="entry name" value="ZF_UBR"/>
    <property type="match status" value="1"/>
</dbReference>
<accession>A2ETV4</accession>
<dbReference type="STRING" id="5722.A2ETV4"/>
<keyword evidence="3 10" id="KW-0808">Transferase</keyword>
<reference evidence="12" key="2">
    <citation type="journal article" date="2007" name="Science">
        <title>Draft genome sequence of the sexually transmitted pathogen Trichomonas vaginalis.</title>
        <authorList>
            <person name="Carlton J.M."/>
            <person name="Hirt R.P."/>
            <person name="Silva J.C."/>
            <person name="Delcher A.L."/>
            <person name="Schatz M."/>
            <person name="Zhao Q."/>
            <person name="Wortman J.R."/>
            <person name="Bidwell S.L."/>
            <person name="Alsmark U.C.M."/>
            <person name="Besteiro S."/>
            <person name="Sicheritz-Ponten T."/>
            <person name="Noel C.J."/>
            <person name="Dacks J.B."/>
            <person name="Foster P.G."/>
            <person name="Simillion C."/>
            <person name="Van de Peer Y."/>
            <person name="Miranda-Saavedra D."/>
            <person name="Barton G.J."/>
            <person name="Westrop G.D."/>
            <person name="Mueller S."/>
            <person name="Dessi D."/>
            <person name="Fiori P.L."/>
            <person name="Ren Q."/>
            <person name="Paulsen I."/>
            <person name="Zhang H."/>
            <person name="Bastida-Corcuera F.D."/>
            <person name="Simoes-Barbosa A."/>
            <person name="Brown M.T."/>
            <person name="Hayes R.D."/>
            <person name="Mukherjee M."/>
            <person name="Okumura C.Y."/>
            <person name="Schneider R."/>
            <person name="Smith A.J."/>
            <person name="Vanacova S."/>
            <person name="Villalvazo M."/>
            <person name="Haas B.J."/>
            <person name="Pertea M."/>
            <person name="Feldblyum T.V."/>
            <person name="Utterback T.R."/>
            <person name="Shu C.L."/>
            <person name="Osoegawa K."/>
            <person name="de Jong P.J."/>
            <person name="Hrdy I."/>
            <person name="Horvathova L."/>
            <person name="Zubacova Z."/>
            <person name="Dolezal P."/>
            <person name="Malik S.B."/>
            <person name="Logsdon J.M. Jr."/>
            <person name="Henze K."/>
            <person name="Gupta A."/>
            <person name="Wang C.C."/>
            <person name="Dunne R.L."/>
            <person name="Upcroft J.A."/>
            <person name="Upcroft P."/>
            <person name="White O."/>
            <person name="Salzberg S.L."/>
            <person name="Tang P."/>
            <person name="Chiu C.-H."/>
            <person name="Lee Y.-S."/>
            <person name="Embley T.M."/>
            <person name="Coombs G.H."/>
            <person name="Mottram J.C."/>
            <person name="Tachezy J."/>
            <person name="Fraser-Liggett C.M."/>
            <person name="Johnson P.J."/>
        </authorList>
    </citation>
    <scope>NUCLEOTIDE SEQUENCE [LARGE SCALE GENOMIC DNA]</scope>
    <source>
        <strain evidence="12">G3</strain>
    </source>
</reference>
<comment type="catalytic activity">
    <reaction evidence="1 10">
        <text>S-ubiquitinyl-[E2 ubiquitin-conjugating enzyme]-L-cysteine + [acceptor protein]-L-lysine = [E2 ubiquitin-conjugating enzyme]-L-cysteine + N(6)-ubiquitinyl-[acceptor protein]-L-lysine.</text>
        <dbReference type="EC" id="2.3.2.27"/>
    </reaction>
</comment>
<evidence type="ECO:0000313" key="12">
    <source>
        <dbReference type="EMBL" id="EAY03909.1"/>
    </source>
</evidence>
<evidence type="ECO:0000256" key="6">
    <source>
        <dbReference type="ARBA" id="ARBA00022786"/>
    </source>
</evidence>
<dbReference type="Gene3D" id="2.10.110.30">
    <property type="match status" value="1"/>
</dbReference>
<dbReference type="VEuPathDB" id="TrichDB:TVAGG3_0892430"/>
<dbReference type="GO" id="GO:0061630">
    <property type="term" value="F:ubiquitin protein ligase activity"/>
    <property type="evidence" value="ECO:0000318"/>
    <property type="project" value="GO_Central"/>
</dbReference>
<dbReference type="GO" id="GO:0005737">
    <property type="term" value="C:cytoplasm"/>
    <property type="evidence" value="ECO:0000318"/>
    <property type="project" value="GO_Central"/>
</dbReference>
<evidence type="ECO:0000256" key="3">
    <source>
        <dbReference type="ARBA" id="ARBA00022679"/>
    </source>
</evidence>
<dbReference type="OrthoDB" id="15304at2759"/>
<dbReference type="GO" id="GO:0016567">
    <property type="term" value="P:protein ubiquitination"/>
    <property type="evidence" value="ECO:0000318"/>
    <property type="project" value="GO_Central"/>
</dbReference>
<keyword evidence="13" id="KW-1185">Reference proteome</keyword>
<dbReference type="GO" id="GO:0008270">
    <property type="term" value="F:zinc ion binding"/>
    <property type="evidence" value="ECO:0007669"/>
    <property type="project" value="UniProtKB-UniRule"/>
</dbReference>
<protein>
    <recommendedName>
        <fullName evidence="10">E3 ubiquitin-protein ligase</fullName>
        <ecNumber evidence="10">2.3.2.27</ecNumber>
    </recommendedName>
</protein>
<dbReference type="CDD" id="cd19670">
    <property type="entry name" value="UBR-box_UBR1_2_3"/>
    <property type="match status" value="1"/>
</dbReference>
<gene>
    <name evidence="12" type="ORF">TVAG_192080</name>
</gene>
<dbReference type="InterPro" id="IPR003126">
    <property type="entry name" value="Znf_UBR"/>
</dbReference>
<dbReference type="KEGG" id="tva:4761755"/>
<dbReference type="FunFam" id="2.10.110.30:FF:000002">
    <property type="entry name" value="Putative e3 ubiquitin-protein ligase ubr3"/>
    <property type="match status" value="1"/>
</dbReference>
<proteinExistence type="inferred from homology"/>
<dbReference type="InterPro" id="IPR039164">
    <property type="entry name" value="UBR1-like"/>
</dbReference>
<dbReference type="InParanoid" id="A2ETV4"/>
<feature type="zinc finger region" description="UBR-type" evidence="9">
    <location>
        <begin position="44"/>
        <end position="114"/>
    </location>
</feature>
<reference evidence="12" key="1">
    <citation type="submission" date="2006-10" db="EMBL/GenBank/DDBJ databases">
        <authorList>
            <person name="Amadeo P."/>
            <person name="Zhao Q."/>
            <person name="Wortman J."/>
            <person name="Fraser-Liggett C."/>
            <person name="Carlton J."/>
        </authorList>
    </citation>
    <scope>NUCLEOTIDE SEQUENCE</scope>
    <source>
        <strain evidence="12">G3</strain>
    </source>
</reference>
<dbReference type="Pfam" id="PF02207">
    <property type="entry name" value="zf-UBR"/>
    <property type="match status" value="1"/>
</dbReference>
<dbReference type="GO" id="GO:0071596">
    <property type="term" value="P:ubiquitin-dependent protein catabolic process via the N-end rule pathway"/>
    <property type="evidence" value="ECO:0000318"/>
    <property type="project" value="GO_Central"/>
</dbReference>
<evidence type="ECO:0000256" key="7">
    <source>
        <dbReference type="ARBA" id="ARBA00022833"/>
    </source>
</evidence>
<keyword evidence="4 10" id="KW-0479">Metal-binding</keyword>
<keyword evidence="7 10" id="KW-0862">Zinc</keyword>
<dbReference type="VEuPathDB" id="TrichDB:TVAG_192080"/>
<keyword evidence="6 10" id="KW-0833">Ubl conjugation pathway</keyword>
<dbReference type="EC" id="2.3.2.27" evidence="10"/>
<evidence type="ECO:0000256" key="2">
    <source>
        <dbReference type="ARBA" id="ARBA00004906"/>
    </source>
</evidence>
<dbReference type="GO" id="GO:0000151">
    <property type="term" value="C:ubiquitin ligase complex"/>
    <property type="evidence" value="ECO:0000318"/>
    <property type="project" value="GO_Central"/>
</dbReference>
<evidence type="ECO:0000256" key="9">
    <source>
        <dbReference type="PROSITE-ProRule" id="PRU00508"/>
    </source>
</evidence>
<evidence type="ECO:0000256" key="10">
    <source>
        <dbReference type="RuleBase" id="RU366018"/>
    </source>
</evidence>
<keyword evidence="5 10" id="KW-0863">Zinc-finger</keyword>
<comment type="function">
    <text evidence="10">Ubiquitin ligase protein which is a component of the N-end rule pathway. Recognizes and binds to proteins bearing specific N-terminal residues that are destabilizing according to the N-end rule, leading to their ubiquitination and subsequent degradation.</text>
</comment>
<dbReference type="UniPathway" id="UPA00143"/>
<dbReference type="PANTHER" id="PTHR21497:SF24">
    <property type="entry name" value="E3 UBIQUITIN-PROTEIN LIGASE UBR1"/>
    <property type="match status" value="1"/>
</dbReference>
<comment type="similarity">
    <text evidence="8 10">Belongs to the E3 ubiquitin-protein ligase UBR1-like family.</text>
</comment>